<evidence type="ECO:0000256" key="1">
    <source>
        <dbReference type="ARBA" id="ARBA00004141"/>
    </source>
</evidence>
<evidence type="ECO:0000256" key="6">
    <source>
        <dbReference type="ARBA" id="ARBA00022826"/>
    </source>
</evidence>
<keyword evidence="3" id="KW-0813">Transport</keyword>
<gene>
    <name evidence="14" type="ORF">D7I46_10345</name>
</gene>
<proteinExistence type="inferred from homology"/>
<feature type="transmembrane region" description="Helical" evidence="13">
    <location>
        <begin position="6"/>
        <end position="26"/>
    </location>
</feature>
<sequence length="201" mass="23067">MVSKSRLGGFVDGIVAVVMTIMLLEFRIPESGLLMDFLRNNLVYMIAYILSFIYVTTSWFNQQYMLTNAERVTRKIYISTMLWILSLSLLPVLAAWTGRTIDLFDRLGSTAPKTPALLFMAMIGLWGLAYVQMSKAYILDNPAHVAEKIKAMEVLHVLNHPIWILVIFLAMVVTYFYPPFVLIYTAGEMIWSMLHSKNEQR</sequence>
<dbReference type="GO" id="GO:0015252">
    <property type="term" value="F:proton channel activity"/>
    <property type="evidence" value="ECO:0007669"/>
    <property type="project" value="InterPro"/>
</dbReference>
<dbReference type="OrthoDB" id="7626281at2"/>
<comment type="catalytic activity">
    <reaction evidence="12">
        <text>K(+)(in) = K(+)(out)</text>
        <dbReference type="Rhea" id="RHEA:29463"/>
        <dbReference type="ChEBI" id="CHEBI:29103"/>
    </reaction>
</comment>
<keyword evidence="9" id="KW-0406">Ion transport</keyword>
<keyword evidence="4" id="KW-0633">Potassium transport</keyword>
<dbReference type="EMBL" id="CP032627">
    <property type="protein sequence ID" value="AYG01434.1"/>
    <property type="molecule type" value="Genomic_DNA"/>
</dbReference>
<evidence type="ECO:0000256" key="2">
    <source>
        <dbReference type="ARBA" id="ARBA00006920"/>
    </source>
</evidence>
<organism evidence="14 15">
    <name type="scientific">Lactococcus allomyrinae</name>
    <dbReference type="NCBI Taxonomy" id="2419773"/>
    <lineage>
        <taxon>Bacteria</taxon>
        <taxon>Bacillati</taxon>
        <taxon>Bacillota</taxon>
        <taxon>Bacilli</taxon>
        <taxon>Lactobacillales</taxon>
        <taxon>Streptococcaceae</taxon>
        <taxon>Lactococcus</taxon>
    </lineage>
</organism>
<keyword evidence="11" id="KW-0407">Ion channel</keyword>
<dbReference type="AlphaFoldDB" id="A0A387BGN9"/>
<feature type="transmembrane region" description="Helical" evidence="13">
    <location>
        <begin position="162"/>
        <end position="187"/>
    </location>
</feature>
<feature type="transmembrane region" description="Helical" evidence="13">
    <location>
        <begin position="38"/>
        <end position="56"/>
    </location>
</feature>
<accession>A0A387BGN9</accession>
<evidence type="ECO:0000256" key="13">
    <source>
        <dbReference type="SAM" id="Phobius"/>
    </source>
</evidence>
<evidence type="ECO:0000313" key="14">
    <source>
        <dbReference type="EMBL" id="AYG01434.1"/>
    </source>
</evidence>
<evidence type="ECO:0000313" key="15">
    <source>
        <dbReference type="Proteomes" id="UP000269374"/>
    </source>
</evidence>
<keyword evidence="10 13" id="KW-0472">Membrane</keyword>
<evidence type="ECO:0000256" key="12">
    <source>
        <dbReference type="ARBA" id="ARBA00034430"/>
    </source>
</evidence>
<evidence type="ECO:0000256" key="7">
    <source>
        <dbReference type="ARBA" id="ARBA00022958"/>
    </source>
</evidence>
<keyword evidence="15" id="KW-1185">Reference proteome</keyword>
<keyword evidence="5 13" id="KW-0812">Transmembrane</keyword>
<feature type="transmembrane region" description="Helical" evidence="13">
    <location>
        <begin position="76"/>
        <end position="96"/>
    </location>
</feature>
<feature type="transmembrane region" description="Helical" evidence="13">
    <location>
        <begin position="116"/>
        <end position="133"/>
    </location>
</feature>
<evidence type="ECO:0000256" key="3">
    <source>
        <dbReference type="ARBA" id="ARBA00022448"/>
    </source>
</evidence>
<dbReference type="GO" id="GO:0016020">
    <property type="term" value="C:membrane"/>
    <property type="evidence" value="ECO:0007669"/>
    <property type="project" value="UniProtKB-SubCell"/>
</dbReference>
<comment type="subcellular location">
    <subcellularLocation>
        <location evidence="1">Membrane</location>
        <topology evidence="1">Multi-pass membrane protein</topology>
    </subcellularLocation>
</comment>
<evidence type="ECO:0000256" key="4">
    <source>
        <dbReference type="ARBA" id="ARBA00022538"/>
    </source>
</evidence>
<evidence type="ECO:0000256" key="8">
    <source>
        <dbReference type="ARBA" id="ARBA00022989"/>
    </source>
</evidence>
<evidence type="ECO:0000256" key="5">
    <source>
        <dbReference type="ARBA" id="ARBA00022692"/>
    </source>
</evidence>
<dbReference type="GO" id="GO:0005267">
    <property type="term" value="F:potassium channel activity"/>
    <property type="evidence" value="ECO:0007669"/>
    <property type="project" value="UniProtKB-KW"/>
</dbReference>
<evidence type="ECO:0000256" key="11">
    <source>
        <dbReference type="ARBA" id="ARBA00023303"/>
    </source>
</evidence>
<dbReference type="InterPro" id="IPR010617">
    <property type="entry name" value="TMEM175-like"/>
</dbReference>
<keyword evidence="6" id="KW-0631">Potassium channel</keyword>
<keyword evidence="7" id="KW-0630">Potassium</keyword>
<comment type="similarity">
    <text evidence="2">Belongs to the TMEM175 family.</text>
</comment>
<dbReference type="Proteomes" id="UP000269374">
    <property type="component" value="Chromosome"/>
</dbReference>
<evidence type="ECO:0000256" key="9">
    <source>
        <dbReference type="ARBA" id="ARBA00023065"/>
    </source>
</evidence>
<dbReference type="KEGG" id="lact:D7I46_10345"/>
<name>A0A387BGN9_9LACT</name>
<protein>
    <submittedName>
        <fullName evidence="14">DUF1211 domain-containing protein</fullName>
    </submittedName>
</protein>
<evidence type="ECO:0000256" key="10">
    <source>
        <dbReference type="ARBA" id="ARBA00023136"/>
    </source>
</evidence>
<dbReference type="RefSeq" id="WP_120772807.1">
    <property type="nucleotide sequence ID" value="NZ_CP032627.1"/>
</dbReference>
<reference evidence="14 15" key="1">
    <citation type="submission" date="2018-09" db="EMBL/GenBank/DDBJ databases">
        <title>Genome sequencing of strain 1JSPR-7.</title>
        <authorList>
            <person name="Heo J."/>
            <person name="Kim S.-J."/>
            <person name="Kwon S.-W."/>
        </authorList>
    </citation>
    <scope>NUCLEOTIDE SEQUENCE [LARGE SCALE GENOMIC DNA]</scope>
    <source>
        <strain evidence="14 15">1JSPR-7</strain>
    </source>
</reference>
<keyword evidence="8 13" id="KW-1133">Transmembrane helix</keyword>
<dbReference type="Pfam" id="PF06736">
    <property type="entry name" value="TMEM175"/>
    <property type="match status" value="1"/>
</dbReference>